<protein>
    <recommendedName>
        <fullName evidence="5">Tetratricopeptide repeat protein</fullName>
    </recommendedName>
</protein>
<keyword evidence="1" id="KW-0802">TPR repeat</keyword>
<evidence type="ECO:0000256" key="1">
    <source>
        <dbReference type="PROSITE-ProRule" id="PRU00339"/>
    </source>
</evidence>
<dbReference type="PROSITE" id="PS50005">
    <property type="entry name" value="TPR"/>
    <property type="match status" value="4"/>
</dbReference>
<reference evidence="3 4" key="1">
    <citation type="journal article" date="2012" name="J. Bacteriol.">
        <title>Genome Sequence of the Halotolerant Bacterium Imtechella halotolerans K1T.</title>
        <authorList>
            <person name="Kumar S."/>
            <person name="Vikram S."/>
            <person name="Subramanian S."/>
            <person name="Raghava G.P."/>
            <person name="Pinnaka A.K."/>
        </authorList>
    </citation>
    <scope>NUCLEOTIDE SEQUENCE [LARGE SCALE GENOMIC DNA]</scope>
    <source>
        <strain evidence="3 4">K1</strain>
    </source>
</reference>
<dbReference type="PANTHER" id="PTHR12558">
    <property type="entry name" value="CELL DIVISION CYCLE 16,23,27"/>
    <property type="match status" value="1"/>
</dbReference>
<feature type="repeat" description="TPR" evidence="1">
    <location>
        <begin position="315"/>
        <end position="348"/>
    </location>
</feature>
<dbReference type="Pfam" id="PF12895">
    <property type="entry name" value="ANAPC3"/>
    <property type="match status" value="1"/>
</dbReference>
<sequence length="1008" mass="116243">MKKTSFLRLLALFCFSASTFAQQSKIYTHSQKDFQDALTLYNNKQYQAAQALFTSVKEKATDEETQANCAYYIANSAIRLNKIGADKLMEDFVADYPTSTKRNTAYIDVADYYFEQGKYPQALKWYDRVMESNMSHKERERFNFNKGYALFTAKKYKDSRAYFETVTHTPTYGAQAKYYIGYMAYQSDDYRQANQYFDQIQTDEQLSEKLSYYQADMSFKTGDFNKAIEQATNQLQKSNDADEVSELNKIIGESYFNLKEYDKAIPFLTNYKGKKGKFNNTDFYLLGYSYYKGNDYESAINQFNKIIDGQNSVSQNAYYHLAECYLNTDKKQQALNAFRNASQMTFNPQIQQDAYLNYARLSYEIGNPYESVPQVLLTFLKTYPASPQKEEMESLLVDSYITSRNYEAALDLLENNRNFASKEVYQRVSYYRGIELFNDEKYHEAKSYFEKSLKEPRDNSFIAKATYWKAETDYLLGNYEAALIGYRQFQQNSIASTTPEFSNIEYSIAYAYFNQKNYQQSASHFNNYVNKNSSDNSRLVDAWLRLGDSHFVNRSYWPAMEAYNKAIAMKGPDTDYAHFQKAISYGFVNRNATKIEELNKFVNAYPKSHLRQDAMFELGNTYILENQTSKGIDVYNRLVSEYRNSAFVPRALLREGLVYYNGNQNEQALMKFKSIARDYPNTQEASQAVATAKLIYVDLGRVDEYAAWVKGLDFVEVTNAELDNATFESAERQYLQNKPDAAIKGFEGYVREFPSGLHALQANFYLAQLYFSKNQKSQSVPHYEYVVDRGKNEYTEQSLARLSQLYLDDQNTNKAIPLLKRLENESNVSQNITYAQSNLMKIYYEMKDYSETISYAEKVLSAKGVDNRIKSDAHIMIARSSMQTGDENRAKTAYAEVRKVATGGLAAEALYYDAYFKHKEDKYDASNQAVQNLAKEFGGYKEFSARGLVLMAKNFYALGDAYQATYILDSVVQNFAEYPDIVAEASSELARIKNEESKRNASVNPDGN</sequence>
<dbReference type="STRING" id="946077.W5A_08237"/>
<accession>I0WDN8</accession>
<feature type="repeat" description="TPR" evidence="1">
    <location>
        <begin position="280"/>
        <end position="313"/>
    </location>
</feature>
<dbReference type="SUPFAM" id="SSF81901">
    <property type="entry name" value="HCP-like"/>
    <property type="match status" value="1"/>
</dbReference>
<organism evidence="3 4">
    <name type="scientific">Imtechella halotolerans K1</name>
    <dbReference type="NCBI Taxonomy" id="946077"/>
    <lineage>
        <taxon>Bacteria</taxon>
        <taxon>Pseudomonadati</taxon>
        <taxon>Bacteroidota</taxon>
        <taxon>Flavobacteriia</taxon>
        <taxon>Flavobacteriales</taxon>
        <taxon>Flavobacteriaceae</taxon>
        <taxon>Imtechella</taxon>
    </lineage>
</organism>
<evidence type="ECO:0000313" key="3">
    <source>
        <dbReference type="EMBL" id="EID74504.1"/>
    </source>
</evidence>
<dbReference type="SUPFAM" id="SSF48452">
    <property type="entry name" value="TPR-like"/>
    <property type="match status" value="3"/>
</dbReference>
<gene>
    <name evidence="3" type="ORF">W5A_08237</name>
</gene>
<dbReference type="InterPro" id="IPR019734">
    <property type="entry name" value="TPR_rpt"/>
</dbReference>
<dbReference type="RefSeq" id="WP_008239382.1">
    <property type="nucleotide sequence ID" value="NZ_AJJU01000010.1"/>
</dbReference>
<dbReference type="InterPro" id="IPR011990">
    <property type="entry name" value="TPR-like_helical_dom_sf"/>
</dbReference>
<dbReference type="PATRIC" id="fig|946077.3.peg.1669"/>
<keyword evidence="4" id="KW-1185">Reference proteome</keyword>
<evidence type="ECO:0000313" key="4">
    <source>
        <dbReference type="Proteomes" id="UP000005938"/>
    </source>
</evidence>
<feature type="repeat" description="TPR" evidence="1">
    <location>
        <begin position="103"/>
        <end position="136"/>
    </location>
</feature>
<dbReference type="eggNOG" id="COG0457">
    <property type="taxonomic scope" value="Bacteria"/>
</dbReference>
<keyword evidence="2" id="KW-0732">Signal</keyword>
<dbReference type="Proteomes" id="UP000005938">
    <property type="component" value="Unassembled WGS sequence"/>
</dbReference>
<feature type="repeat" description="TPR" evidence="1">
    <location>
        <begin position="540"/>
        <end position="573"/>
    </location>
</feature>
<evidence type="ECO:0000256" key="2">
    <source>
        <dbReference type="SAM" id="SignalP"/>
    </source>
</evidence>
<evidence type="ECO:0008006" key="5">
    <source>
        <dbReference type="Google" id="ProtNLM"/>
    </source>
</evidence>
<dbReference type="PANTHER" id="PTHR12558:SF13">
    <property type="entry name" value="CELL DIVISION CYCLE PROTEIN 27 HOMOLOG"/>
    <property type="match status" value="1"/>
</dbReference>
<dbReference type="Pfam" id="PF13432">
    <property type="entry name" value="TPR_16"/>
    <property type="match status" value="1"/>
</dbReference>
<feature type="chain" id="PRO_5003635055" description="Tetratricopeptide repeat protein" evidence="2">
    <location>
        <begin position="22"/>
        <end position="1008"/>
    </location>
</feature>
<dbReference type="OrthoDB" id="9814448at2"/>
<dbReference type="AlphaFoldDB" id="I0WDN8"/>
<dbReference type="EMBL" id="AJJU01000010">
    <property type="protein sequence ID" value="EID74504.1"/>
    <property type="molecule type" value="Genomic_DNA"/>
</dbReference>
<dbReference type="SMART" id="SM00028">
    <property type="entry name" value="TPR"/>
    <property type="match status" value="12"/>
</dbReference>
<feature type="signal peptide" evidence="2">
    <location>
        <begin position="1"/>
        <end position="21"/>
    </location>
</feature>
<name>I0WDN8_9FLAO</name>
<comment type="caution">
    <text evidence="3">The sequence shown here is derived from an EMBL/GenBank/DDBJ whole genome shotgun (WGS) entry which is preliminary data.</text>
</comment>
<dbReference type="eggNOG" id="COG1729">
    <property type="taxonomic scope" value="Bacteria"/>
</dbReference>
<proteinExistence type="predicted"/>
<dbReference type="Gene3D" id="1.25.40.10">
    <property type="entry name" value="Tetratricopeptide repeat domain"/>
    <property type="match status" value="8"/>
</dbReference>
<dbReference type="Pfam" id="PF13174">
    <property type="entry name" value="TPR_6"/>
    <property type="match status" value="2"/>
</dbReference>